<name>A0ABV5JET2_9RHOB</name>
<feature type="transmembrane region" description="Helical" evidence="1">
    <location>
        <begin position="6"/>
        <end position="26"/>
    </location>
</feature>
<accession>A0ABV5JET2</accession>
<feature type="domain" description="S-layer protein outer" evidence="2">
    <location>
        <begin position="93"/>
        <end position="200"/>
    </location>
</feature>
<gene>
    <name evidence="3" type="ORF">ACFFUT_09120</name>
</gene>
<sequence length="244" mass="27538">MINYLINSSASLIGGLVLMVITVLAVRLSRTFSAKRIWRLKKPEELVICISTSAKTITETYIRFSSGLGQIRALAILMPSLSQAYRDIDTQRIMMSDDEIGDRAEQDLIILGGPKNNRIAKEILDMAKNEIPVELLEPALKWKDASSIEEFVPLYENDDVSTDFGLILRIRNPHNPKKTIVLLAGTHTYGTTAAARYFVTEMNKIRFLFYGDFVAVVKARVTDRHVSQPELVKIAKIRRSRKKA</sequence>
<dbReference type="Proteomes" id="UP001589683">
    <property type="component" value="Unassembled WGS sequence"/>
</dbReference>
<evidence type="ECO:0000313" key="4">
    <source>
        <dbReference type="Proteomes" id="UP001589683"/>
    </source>
</evidence>
<reference evidence="3 4" key="1">
    <citation type="submission" date="2024-09" db="EMBL/GenBank/DDBJ databases">
        <authorList>
            <person name="Sun Q."/>
            <person name="Mori K."/>
        </authorList>
    </citation>
    <scope>NUCLEOTIDE SEQUENCE [LARGE SCALE GENOMIC DNA]</scope>
    <source>
        <strain evidence="3 4">CECT 8726</strain>
    </source>
</reference>
<keyword evidence="1" id="KW-1133">Transmembrane helix</keyword>
<dbReference type="RefSeq" id="WP_213890694.1">
    <property type="nucleotide sequence ID" value="NZ_JAGFNU010000013.1"/>
</dbReference>
<evidence type="ECO:0000256" key="1">
    <source>
        <dbReference type="SAM" id="Phobius"/>
    </source>
</evidence>
<evidence type="ECO:0000259" key="2">
    <source>
        <dbReference type="Pfam" id="PF05124"/>
    </source>
</evidence>
<evidence type="ECO:0000313" key="3">
    <source>
        <dbReference type="EMBL" id="MFB9231944.1"/>
    </source>
</evidence>
<keyword evidence="1" id="KW-0812">Transmembrane</keyword>
<protein>
    <recommendedName>
        <fullName evidence="2">S-layer protein outer domain-containing protein</fullName>
    </recommendedName>
</protein>
<proteinExistence type="predicted"/>
<dbReference type="Pfam" id="PF05124">
    <property type="entry name" value="S_layer_C"/>
    <property type="match status" value="1"/>
</dbReference>
<dbReference type="InterPro" id="IPR022651">
    <property type="entry name" value="S_layer_C"/>
</dbReference>
<organism evidence="3 4">
    <name type="scientific">Pseudohalocynthiibacter aestuariivivens</name>
    <dbReference type="NCBI Taxonomy" id="1591409"/>
    <lineage>
        <taxon>Bacteria</taxon>
        <taxon>Pseudomonadati</taxon>
        <taxon>Pseudomonadota</taxon>
        <taxon>Alphaproteobacteria</taxon>
        <taxon>Rhodobacterales</taxon>
        <taxon>Paracoccaceae</taxon>
        <taxon>Pseudohalocynthiibacter</taxon>
    </lineage>
</organism>
<keyword evidence="4" id="KW-1185">Reference proteome</keyword>
<keyword evidence="1" id="KW-0472">Membrane</keyword>
<comment type="caution">
    <text evidence="3">The sequence shown here is derived from an EMBL/GenBank/DDBJ whole genome shotgun (WGS) entry which is preliminary data.</text>
</comment>
<dbReference type="EMBL" id="JBHMEA010000034">
    <property type="protein sequence ID" value="MFB9231944.1"/>
    <property type="molecule type" value="Genomic_DNA"/>
</dbReference>